<dbReference type="EnsemblMetazoa" id="CLYHEMT016174.1">
    <property type="protein sequence ID" value="CLYHEMP016174.1"/>
    <property type="gene ID" value="CLYHEMG016174"/>
</dbReference>
<reference evidence="2" key="1">
    <citation type="submission" date="2021-01" db="UniProtKB">
        <authorList>
            <consortium name="EnsemblMetazoa"/>
        </authorList>
    </citation>
    <scope>IDENTIFICATION</scope>
</reference>
<feature type="compositionally biased region" description="Basic and acidic residues" evidence="1">
    <location>
        <begin position="634"/>
        <end position="657"/>
    </location>
</feature>
<evidence type="ECO:0000313" key="2">
    <source>
        <dbReference type="EnsemblMetazoa" id="CLYHEMP016174.1"/>
    </source>
</evidence>
<dbReference type="AlphaFoldDB" id="A0A7M5X1N1"/>
<protein>
    <submittedName>
        <fullName evidence="2">Uncharacterized protein</fullName>
    </submittedName>
</protein>
<name>A0A7M5X1N1_9CNID</name>
<accession>A0A7M5X1N1</accession>
<feature type="region of interest" description="Disordered" evidence="1">
    <location>
        <begin position="433"/>
        <end position="457"/>
    </location>
</feature>
<feature type="region of interest" description="Disordered" evidence="1">
    <location>
        <begin position="609"/>
        <end position="657"/>
    </location>
</feature>
<organism evidence="2 3">
    <name type="scientific">Clytia hemisphaerica</name>
    <dbReference type="NCBI Taxonomy" id="252671"/>
    <lineage>
        <taxon>Eukaryota</taxon>
        <taxon>Metazoa</taxon>
        <taxon>Cnidaria</taxon>
        <taxon>Hydrozoa</taxon>
        <taxon>Hydroidolina</taxon>
        <taxon>Leptothecata</taxon>
        <taxon>Obeliida</taxon>
        <taxon>Clytiidae</taxon>
        <taxon>Clytia</taxon>
    </lineage>
</organism>
<keyword evidence="3" id="KW-1185">Reference proteome</keyword>
<evidence type="ECO:0000313" key="3">
    <source>
        <dbReference type="Proteomes" id="UP000594262"/>
    </source>
</evidence>
<sequence length="657" mass="76716">MRTMAEKQDKKIAPLTEGSRFVHAYYVFPESTDESRYDIRRFQQTLPADSHVDAIGFERNPNEFLWQKRTFILAENEDGLRTHPEWMRSPYTIEQDVLSPSRVTIRKDVPKDDIDPSCILDDGSITEITQFTDLMCKKNIVTEVYVVSKTFPDKGYSITQNFRKMQHDKTGIETYIRGECIQYTITDTKEVQKTKKSDMSMEETLASFHLQRKLTSRILFLSKSLRKRGDILFTSSRNSKENQSADFLEMKSIGVKRPANDLQRQFLNENKDDSKRKVTSVFGMNLDEDDFEIHSFTVPFDRNDFLFTGKQRREKYTTQSLDRALFSKRRKVTSATGVDLYQSEQDSSKQNTLPKHNLIFHGAVISSSGDDNDSDICEEFVNETRREFQIQEDSRRIYTPTSMLENNENDTTTKSLPGIVRIDMEDSLRSSLQRQSSLQFVSEEDIEPTESSLDNQSPQNMEFAQNIRTKEETIQNYSYQSSQQTKSLDRGLFSEKRKFKSTTRVDLQQFEQEYQVTGEQQNKTFPQHNLIFHCYTVSSDDNDSDICEELFNETKKEFRIQEDSRRIYTPTSMLENNENVITIRNLPGIVRIDMEDSLRSSLQRQSSVQFVSEEDIESTESSMDNQSPQNFDFPQKRYEQDSRITTEKINLKGDHFE</sequence>
<dbReference type="Proteomes" id="UP000594262">
    <property type="component" value="Unplaced"/>
</dbReference>
<proteinExistence type="predicted"/>
<evidence type="ECO:0000256" key="1">
    <source>
        <dbReference type="SAM" id="MobiDB-lite"/>
    </source>
</evidence>
<feature type="compositionally biased region" description="Polar residues" evidence="1">
    <location>
        <begin position="619"/>
        <end position="632"/>
    </location>
</feature>